<dbReference type="InterPro" id="IPR052043">
    <property type="entry name" value="PolySaccharide_Degr_Enz"/>
</dbReference>
<evidence type="ECO:0000313" key="2">
    <source>
        <dbReference type="EMBL" id="SDW21748.1"/>
    </source>
</evidence>
<dbReference type="Gene3D" id="1.50.10.10">
    <property type="match status" value="1"/>
</dbReference>
<dbReference type="SUPFAM" id="SSF48208">
    <property type="entry name" value="Six-hairpin glycosidases"/>
    <property type="match status" value="1"/>
</dbReference>
<dbReference type="InterPro" id="IPR010905">
    <property type="entry name" value="Glyco_hydro_88"/>
</dbReference>
<comment type="caution">
    <text evidence="2">The sequence shown here is derived from an EMBL/GenBank/DDBJ whole genome shotgun (WGS) entry which is preliminary data.</text>
</comment>
<protein>
    <submittedName>
        <fullName evidence="2">Rhamnogalacturonyl hydrolase YesR</fullName>
    </submittedName>
</protein>
<evidence type="ECO:0000313" key="3">
    <source>
        <dbReference type="Proteomes" id="UP000198711"/>
    </source>
</evidence>
<keyword evidence="3" id="KW-1185">Reference proteome</keyword>
<dbReference type="GO" id="GO:0016787">
    <property type="term" value="F:hydrolase activity"/>
    <property type="evidence" value="ECO:0007669"/>
    <property type="project" value="UniProtKB-KW"/>
</dbReference>
<dbReference type="PANTHER" id="PTHR33886">
    <property type="entry name" value="UNSATURATED RHAMNOGALACTURONAN HYDROLASE (EUROFUNG)"/>
    <property type="match status" value="1"/>
</dbReference>
<dbReference type="EMBL" id="FNNO01000001">
    <property type="protein sequence ID" value="SDW21748.1"/>
    <property type="molecule type" value="Genomic_DNA"/>
</dbReference>
<dbReference type="GO" id="GO:0005975">
    <property type="term" value="P:carbohydrate metabolic process"/>
    <property type="evidence" value="ECO:0007669"/>
    <property type="project" value="InterPro"/>
</dbReference>
<gene>
    <name evidence="2" type="ORF">SAMN05444410_101539</name>
</gene>
<dbReference type="AlphaFoldDB" id="A0A8X8LA60"/>
<proteinExistence type="predicted"/>
<name>A0A8X8LA60_9BACT</name>
<dbReference type="Pfam" id="PF07470">
    <property type="entry name" value="Glyco_hydro_88"/>
    <property type="match status" value="1"/>
</dbReference>
<keyword evidence="1 2" id="KW-0378">Hydrolase</keyword>
<dbReference type="RefSeq" id="WP_092721958.1">
    <property type="nucleotide sequence ID" value="NZ_FNNO01000001.1"/>
</dbReference>
<sequence length="384" mass="43577">MKSKLNRYLMIAFATVQVAYGFDQAAAQKKESADLKNFPEGEGPAAIGQKIAAHFVVTPHTNFGRSTPPRYITYPETCTWYGALTFAKETKDTHLLQQLAERFEPLFGSSDTLIPKPDHVDYSVFGAVPLELYMQTKEQKYLNLGKQIADKQWGTPEGPRVNAEARRFYAKGLSWQTRLWIDDMFMITALQAQAYRATGDKSYIEHAATEMVFYLDSLQRPNGLFYHAPDVPFFWGRGNGWMAVGMSEVLRSLPKNNPNRTRIMQGYQAMMASLLQYQASDGMWRQLIDDAESWPETSCTGMFTFAFITGVKEGWLDKTIYGPAARKGWLALIKYINADNDITDVCEGTNKKNSRQYYLDRKKNTGDLHGQAPILWCATALLRK</sequence>
<evidence type="ECO:0000256" key="1">
    <source>
        <dbReference type="ARBA" id="ARBA00022801"/>
    </source>
</evidence>
<dbReference type="InterPro" id="IPR012341">
    <property type="entry name" value="6hp_glycosidase-like_sf"/>
</dbReference>
<dbReference type="PANTHER" id="PTHR33886:SF8">
    <property type="entry name" value="UNSATURATED RHAMNOGALACTURONAN HYDROLASE (EUROFUNG)"/>
    <property type="match status" value="1"/>
</dbReference>
<accession>A0A8X8LA60</accession>
<reference evidence="2 3" key="1">
    <citation type="submission" date="2016-10" db="EMBL/GenBank/DDBJ databases">
        <authorList>
            <person name="Varghese N."/>
            <person name="Submissions S."/>
        </authorList>
    </citation>
    <scope>NUCLEOTIDE SEQUENCE [LARGE SCALE GENOMIC DNA]</scope>
    <source>
        <strain evidence="2 3">DSM 25353</strain>
    </source>
</reference>
<dbReference type="Proteomes" id="UP000198711">
    <property type="component" value="Unassembled WGS sequence"/>
</dbReference>
<dbReference type="InterPro" id="IPR008928">
    <property type="entry name" value="6-hairpin_glycosidase_sf"/>
</dbReference>
<organism evidence="2 3">
    <name type="scientific">Hydrobacter penzbergensis</name>
    <dbReference type="NCBI Taxonomy" id="1235997"/>
    <lineage>
        <taxon>Bacteria</taxon>
        <taxon>Pseudomonadati</taxon>
        <taxon>Bacteroidota</taxon>
        <taxon>Chitinophagia</taxon>
        <taxon>Chitinophagales</taxon>
        <taxon>Chitinophagaceae</taxon>
        <taxon>Hydrobacter</taxon>
    </lineage>
</organism>